<accession>A0A2G7G6M6</accession>
<keyword evidence="3" id="KW-1185">Reference proteome</keyword>
<dbReference type="STRING" id="656916.A0A2G7G6M6"/>
<organism evidence="2 3">
    <name type="scientific">Aspergillus arachidicola</name>
    <dbReference type="NCBI Taxonomy" id="656916"/>
    <lineage>
        <taxon>Eukaryota</taxon>
        <taxon>Fungi</taxon>
        <taxon>Dikarya</taxon>
        <taxon>Ascomycota</taxon>
        <taxon>Pezizomycotina</taxon>
        <taxon>Eurotiomycetes</taxon>
        <taxon>Eurotiomycetidae</taxon>
        <taxon>Eurotiales</taxon>
        <taxon>Aspergillaceae</taxon>
        <taxon>Aspergillus</taxon>
        <taxon>Aspergillus subgen. Circumdati</taxon>
    </lineage>
</organism>
<dbReference type="SUPFAM" id="SSF142433">
    <property type="entry name" value="CinA-like"/>
    <property type="match status" value="1"/>
</dbReference>
<gene>
    <name evidence="2" type="ORF">AARAC_000731</name>
</gene>
<dbReference type="Pfam" id="PF02464">
    <property type="entry name" value="CinA"/>
    <property type="match status" value="1"/>
</dbReference>
<evidence type="ECO:0000313" key="2">
    <source>
        <dbReference type="EMBL" id="PIG87711.1"/>
    </source>
</evidence>
<feature type="domain" description="CinA C-terminal" evidence="1">
    <location>
        <begin position="18"/>
        <end position="173"/>
    </location>
</feature>
<proteinExistence type="predicted"/>
<dbReference type="EMBL" id="NEXV01000140">
    <property type="protein sequence ID" value="PIG87711.1"/>
    <property type="molecule type" value="Genomic_DNA"/>
</dbReference>
<dbReference type="NCBIfam" id="TIGR00199">
    <property type="entry name" value="PncC_domain"/>
    <property type="match status" value="1"/>
</dbReference>
<evidence type="ECO:0000313" key="3">
    <source>
        <dbReference type="Proteomes" id="UP000231358"/>
    </source>
</evidence>
<protein>
    <submittedName>
        <fullName evidence="2">Competence/damage-inducible protein CinA</fullName>
    </submittedName>
</protein>
<dbReference type="Proteomes" id="UP000231358">
    <property type="component" value="Unassembled WGS sequence"/>
</dbReference>
<dbReference type="InterPro" id="IPR036653">
    <property type="entry name" value="CinA-like_C"/>
</dbReference>
<comment type="caution">
    <text evidence="2">The sequence shown here is derived from an EMBL/GenBank/DDBJ whole genome shotgun (WGS) entry which is preliminary data.</text>
</comment>
<sequence>MASNSVYTQRNTETLLDIATDVIHVLNQAGQTLGVAESLTAGGVMAALTSVPGSSAVFRGGVVSYATPLKQQLLGVDSDLIATMGVIDPDVATQMAEGARKVTTCDNSPTAWGIGTTGVAGPASQDGKPVGTVYIGIASPAGTRAWGPFNFPGTRERIREATVLEALSRLREELIAYQAGTFAERVACYEDLVAFDTYWEEHKPPSFEPTHARSPDSTRRIISPEIWFVGNCHVIGIQHLELAWILLTVYNPRILHLGLERHATLQSVDQNVKKAVLRPCGIATTNRDIPPALLTACIAIAVCGDRFEDRLQQQALLGILAELEEEHAWPTRVTQAQLKRAWGWESASCIRTNP</sequence>
<dbReference type="AlphaFoldDB" id="A0A2G7G6M6"/>
<evidence type="ECO:0000259" key="1">
    <source>
        <dbReference type="Pfam" id="PF02464"/>
    </source>
</evidence>
<reference evidence="2 3" key="1">
    <citation type="submission" date="2017-05" db="EMBL/GenBank/DDBJ databases">
        <title>Genome sequence for an aflatoxigenic pathogen of Argentinian peanut, Aspergillus arachidicola.</title>
        <authorList>
            <person name="Moore G."/>
            <person name="Beltz S.B."/>
            <person name="Mack B.M."/>
        </authorList>
    </citation>
    <scope>NUCLEOTIDE SEQUENCE [LARGE SCALE GENOMIC DNA]</scope>
    <source>
        <strain evidence="2 3">CBS 117610</strain>
    </source>
</reference>
<dbReference type="Gene3D" id="3.90.950.20">
    <property type="entry name" value="CinA-like"/>
    <property type="match status" value="1"/>
</dbReference>
<name>A0A2G7G6M6_9EURO</name>
<dbReference type="InterPro" id="IPR008136">
    <property type="entry name" value="CinA_C"/>
</dbReference>